<accession>A0A1H7SL38</accession>
<keyword evidence="3" id="KW-1185">Reference proteome</keyword>
<evidence type="ECO:0000256" key="1">
    <source>
        <dbReference type="SAM" id="SignalP"/>
    </source>
</evidence>
<evidence type="ECO:0000313" key="2">
    <source>
        <dbReference type="EMBL" id="SEL72434.1"/>
    </source>
</evidence>
<name>A0A1H7SL38_9SPHI</name>
<dbReference type="Proteomes" id="UP000198916">
    <property type="component" value="Unassembled WGS sequence"/>
</dbReference>
<dbReference type="SUPFAM" id="SSF82171">
    <property type="entry name" value="DPP6 N-terminal domain-like"/>
    <property type="match status" value="1"/>
</dbReference>
<gene>
    <name evidence="2" type="ORF">SAMN05421740_1095</name>
</gene>
<dbReference type="InterPro" id="IPR011042">
    <property type="entry name" value="6-blade_b-propeller_TolB-like"/>
</dbReference>
<evidence type="ECO:0008006" key="4">
    <source>
        <dbReference type="Google" id="ProtNLM"/>
    </source>
</evidence>
<dbReference type="PROSITE" id="PS51257">
    <property type="entry name" value="PROKAR_LIPOPROTEIN"/>
    <property type="match status" value="1"/>
</dbReference>
<proteinExistence type="predicted"/>
<organism evidence="2 3">
    <name type="scientific">Parapedobacter koreensis</name>
    <dbReference type="NCBI Taxonomy" id="332977"/>
    <lineage>
        <taxon>Bacteria</taxon>
        <taxon>Pseudomonadati</taxon>
        <taxon>Bacteroidota</taxon>
        <taxon>Sphingobacteriia</taxon>
        <taxon>Sphingobacteriales</taxon>
        <taxon>Sphingobacteriaceae</taxon>
        <taxon>Parapedobacter</taxon>
    </lineage>
</organism>
<protein>
    <recommendedName>
        <fullName evidence="4">WD40-like Beta Propeller Repeat</fullName>
    </recommendedName>
</protein>
<dbReference type="Gene3D" id="2.120.10.30">
    <property type="entry name" value="TolB, C-terminal domain"/>
    <property type="match status" value="1"/>
</dbReference>
<dbReference type="EMBL" id="FNZR01000009">
    <property type="protein sequence ID" value="SEL72434.1"/>
    <property type="molecule type" value="Genomic_DNA"/>
</dbReference>
<reference evidence="3" key="1">
    <citation type="submission" date="2016-10" db="EMBL/GenBank/DDBJ databases">
        <authorList>
            <person name="Varghese N."/>
            <person name="Submissions S."/>
        </authorList>
    </citation>
    <scope>NUCLEOTIDE SEQUENCE [LARGE SCALE GENOMIC DNA]</scope>
    <source>
        <strain evidence="3">Jip14</strain>
    </source>
</reference>
<sequence length="323" mass="35672">MNTKIKAIALAWVAAFGVLSCSKNDDTNPDGNGGGSSKQLAGKLIYSFTGNVYQLDLKTNQQSVFFTYNTYGFNNWDMSLDEQFRLTSEREAGVFDVAKITLVRNEDGAIVDEFDYDSPYGTDTDIAALLSPDNTKVVYNPTFDNGIVITDLDGNVITHLEAVNVGQEPVAFGISDEVLWLPDNSILFTLDDRYILKSAPPYTSLSLVKDMPYTQWGNLRVNKQGTQLSMMVSNHIYVMDVDGNNLRQVTESSDGEIHADFSPDGKHLLVAKKIGPTFFYWNLAVVPNDGQVYNMDNSADVIIIKPEGENTLPAVDGGTFWIN</sequence>
<evidence type="ECO:0000313" key="3">
    <source>
        <dbReference type="Proteomes" id="UP000198916"/>
    </source>
</evidence>
<keyword evidence="1" id="KW-0732">Signal</keyword>
<dbReference type="OrthoDB" id="698553at2"/>
<dbReference type="STRING" id="332977.SAMN05421740_1095"/>
<dbReference type="RefSeq" id="WP_090607760.1">
    <property type="nucleotide sequence ID" value="NZ_FNZR01000009.1"/>
</dbReference>
<feature type="chain" id="PRO_5011451532" description="WD40-like Beta Propeller Repeat" evidence="1">
    <location>
        <begin position="21"/>
        <end position="323"/>
    </location>
</feature>
<feature type="signal peptide" evidence="1">
    <location>
        <begin position="1"/>
        <end position="20"/>
    </location>
</feature>
<dbReference type="AlphaFoldDB" id="A0A1H7SL38"/>